<comment type="similarity">
    <text evidence="1">Belongs to the DapA family.</text>
</comment>
<organism evidence="4 5">
    <name type="scientific">Eucalyptus globulus</name>
    <name type="common">Tasmanian blue gum</name>
    <dbReference type="NCBI Taxonomy" id="34317"/>
    <lineage>
        <taxon>Eukaryota</taxon>
        <taxon>Viridiplantae</taxon>
        <taxon>Streptophyta</taxon>
        <taxon>Embryophyta</taxon>
        <taxon>Tracheophyta</taxon>
        <taxon>Spermatophyta</taxon>
        <taxon>Magnoliopsida</taxon>
        <taxon>eudicotyledons</taxon>
        <taxon>Gunneridae</taxon>
        <taxon>Pentapetalae</taxon>
        <taxon>rosids</taxon>
        <taxon>malvids</taxon>
        <taxon>Myrtales</taxon>
        <taxon>Myrtaceae</taxon>
        <taxon>Myrtoideae</taxon>
        <taxon>Eucalypteae</taxon>
        <taxon>Eucalyptus</taxon>
    </lineage>
</organism>
<evidence type="ECO:0008006" key="6">
    <source>
        <dbReference type="Google" id="ProtNLM"/>
    </source>
</evidence>
<dbReference type="Proteomes" id="UP001634007">
    <property type="component" value="Unassembled WGS sequence"/>
</dbReference>
<dbReference type="AlphaFoldDB" id="A0ABD3KHW7"/>
<dbReference type="Pfam" id="PF00701">
    <property type="entry name" value="DHDPS"/>
    <property type="match status" value="1"/>
</dbReference>
<gene>
    <name evidence="4" type="ORF">ACJRO7_020177</name>
</gene>
<dbReference type="PANTHER" id="PTHR12128:SF15">
    <property type="entry name" value="4-HYDROXY-TETRAHYDRODIPICOLINATE SYNTHASE 1, CHLOROPLASTIC"/>
    <property type="match status" value="1"/>
</dbReference>
<name>A0ABD3KHW7_EUCGL</name>
<keyword evidence="2" id="KW-0456">Lyase</keyword>
<evidence type="ECO:0000313" key="5">
    <source>
        <dbReference type="Proteomes" id="UP001634007"/>
    </source>
</evidence>
<dbReference type="InterPro" id="IPR002220">
    <property type="entry name" value="DapA-like"/>
</dbReference>
<sequence>MARLKVQGMCMRGSLAELRSPGNDLKRRNANWWPRKVTIVPNLCLPERSNEIRNWTPVEDIRSLRLITGIKTPYLDDGRLDLKAYDSLIEMQIAQGVEGFIVGSAVREGHLMSWDEHITLIGHTVTRFGSSLKVISNTGSNSTGEEMQSTEQGFAVGMHASLHINPYYGKTSIPGLLAHFDSVLPMCPMIIYNMPSRTSQDITPSVIQTLAASPNFVGVKECVGYDRVRQYGEEGITVWCGMDYESHDARWDLGATGAMLVASNLTPGLVRELLMPLIEMPFHEPAPIGFNTAPAQVRVVKPIFRLPYLPLPLSKRQEFVGLVKDIGREHFVGEREVQVLDDDDFILVASY</sequence>
<keyword evidence="3" id="KW-0704">Schiff base</keyword>
<dbReference type="EMBL" id="JBJKBG010000005">
    <property type="protein sequence ID" value="KAL3738762.1"/>
    <property type="molecule type" value="Genomic_DNA"/>
</dbReference>
<evidence type="ECO:0000256" key="3">
    <source>
        <dbReference type="ARBA" id="ARBA00023270"/>
    </source>
</evidence>
<protein>
    <recommendedName>
        <fullName evidence="6">4-hydroxy-tetrahydrodipicolinate synthase</fullName>
    </recommendedName>
</protein>
<dbReference type="PRINTS" id="PR00146">
    <property type="entry name" value="DHPICSNTHASE"/>
</dbReference>
<keyword evidence="5" id="KW-1185">Reference proteome</keyword>
<accession>A0ABD3KHW7</accession>
<evidence type="ECO:0000256" key="2">
    <source>
        <dbReference type="ARBA" id="ARBA00023239"/>
    </source>
</evidence>
<dbReference type="PANTHER" id="PTHR12128">
    <property type="entry name" value="DIHYDRODIPICOLINATE SYNTHASE"/>
    <property type="match status" value="1"/>
</dbReference>
<evidence type="ECO:0000313" key="4">
    <source>
        <dbReference type="EMBL" id="KAL3738762.1"/>
    </source>
</evidence>
<proteinExistence type="inferred from homology"/>
<dbReference type="InterPro" id="IPR013785">
    <property type="entry name" value="Aldolase_TIM"/>
</dbReference>
<dbReference type="Gene3D" id="3.20.20.70">
    <property type="entry name" value="Aldolase class I"/>
    <property type="match status" value="1"/>
</dbReference>
<evidence type="ECO:0000256" key="1">
    <source>
        <dbReference type="ARBA" id="ARBA00007592"/>
    </source>
</evidence>
<reference evidence="4 5" key="1">
    <citation type="submission" date="2024-11" db="EMBL/GenBank/DDBJ databases">
        <title>Chromosome-level genome assembly of Eucalyptus globulus Labill. provides insights into its genome evolution.</title>
        <authorList>
            <person name="Li X."/>
        </authorList>
    </citation>
    <scope>NUCLEOTIDE SEQUENCE [LARGE SCALE GENOMIC DNA]</scope>
    <source>
        <strain evidence="4">CL2024</strain>
        <tissue evidence="4">Fresh tender leaves</tissue>
    </source>
</reference>
<comment type="caution">
    <text evidence="4">The sequence shown here is derived from an EMBL/GenBank/DDBJ whole genome shotgun (WGS) entry which is preliminary data.</text>
</comment>
<dbReference type="SMART" id="SM01130">
    <property type="entry name" value="DHDPS"/>
    <property type="match status" value="1"/>
</dbReference>
<dbReference type="InterPro" id="IPR020625">
    <property type="entry name" value="Schiff_base-form_aldolases_AS"/>
</dbReference>
<dbReference type="SUPFAM" id="SSF51569">
    <property type="entry name" value="Aldolase"/>
    <property type="match status" value="1"/>
</dbReference>
<dbReference type="PROSITE" id="PS00666">
    <property type="entry name" value="DHDPS_2"/>
    <property type="match status" value="1"/>
</dbReference>
<dbReference type="GO" id="GO:0016829">
    <property type="term" value="F:lyase activity"/>
    <property type="evidence" value="ECO:0007669"/>
    <property type="project" value="UniProtKB-KW"/>
</dbReference>